<keyword evidence="2" id="KW-1185">Reference proteome</keyword>
<dbReference type="AlphaFoldDB" id="A0A9X0R5R5"/>
<accession>A0A9X0R5R5</accession>
<dbReference type="InterPro" id="IPR021813">
    <property type="entry name" value="DUF3392"/>
</dbReference>
<dbReference type="Pfam" id="PF11872">
    <property type="entry name" value="DUF3392"/>
    <property type="match status" value="1"/>
</dbReference>
<dbReference type="Proteomes" id="UP000615796">
    <property type="component" value="Unassembled WGS sequence"/>
</dbReference>
<dbReference type="EMBL" id="JACRUP010000001">
    <property type="protein sequence ID" value="MBC5850042.1"/>
    <property type="molecule type" value="Genomic_DNA"/>
</dbReference>
<reference evidence="1" key="1">
    <citation type="submission" date="2020-08" db="EMBL/GenBank/DDBJ databases">
        <title>Genome Sequencing and Pan-Genome Analysis of Migratory bird Vibrio Strains, Inner Mongolia.</title>
        <authorList>
            <person name="Zheng L."/>
        </authorList>
    </citation>
    <scope>NUCLEOTIDE SEQUENCE</scope>
    <source>
        <strain evidence="1">M13F</strain>
    </source>
</reference>
<organism evidence="1 2">
    <name type="scientific">Vibrio metschnikovii</name>
    <dbReference type="NCBI Taxonomy" id="28172"/>
    <lineage>
        <taxon>Bacteria</taxon>
        <taxon>Pseudomonadati</taxon>
        <taxon>Pseudomonadota</taxon>
        <taxon>Gammaproteobacteria</taxon>
        <taxon>Vibrionales</taxon>
        <taxon>Vibrionaceae</taxon>
        <taxon>Vibrio</taxon>
    </lineage>
</organism>
<comment type="caution">
    <text evidence="1">The sequence shown here is derived from an EMBL/GenBank/DDBJ whole genome shotgun (WGS) entry which is preliminary data.</text>
</comment>
<sequence length="107" mass="12125">MMSFFAPAGQYLAPYLAEISMALIACWLVMLGGEVNALLRRLMHNQHFIVRTLVFIIVNAFGYGLLIVKASPYLTRTLANLERGMMFSIIMISFIVIGLWAQKNRQI</sequence>
<proteinExistence type="predicted"/>
<evidence type="ECO:0000313" key="1">
    <source>
        <dbReference type="EMBL" id="MBC5850042.1"/>
    </source>
</evidence>
<dbReference type="RefSeq" id="WP_161425622.1">
    <property type="nucleotide sequence ID" value="NZ_CAWQCL010000001.1"/>
</dbReference>
<evidence type="ECO:0000313" key="2">
    <source>
        <dbReference type="Proteomes" id="UP000615796"/>
    </source>
</evidence>
<protein>
    <submittedName>
        <fullName evidence="1">DUF3392 domain-containing protein</fullName>
    </submittedName>
</protein>
<gene>
    <name evidence="1" type="ORF">H8Q88_03585</name>
</gene>
<name>A0A9X0R5R5_VIBME</name>